<dbReference type="AlphaFoldDB" id="A0A542BL80"/>
<gene>
    <name evidence="1" type="ORF">FHU10_0605</name>
</gene>
<dbReference type="OrthoDB" id="6624462at2"/>
<proteinExistence type="predicted"/>
<name>A0A542BL80_SERFO</name>
<dbReference type="EMBL" id="VISQ01000001">
    <property type="protein sequence ID" value="TVZ68181.1"/>
    <property type="molecule type" value="Genomic_DNA"/>
</dbReference>
<protein>
    <submittedName>
        <fullName evidence="1">Uncharacterized protein</fullName>
    </submittedName>
</protein>
<organism evidence="1">
    <name type="scientific">Serratia fonticola</name>
    <dbReference type="NCBI Taxonomy" id="47917"/>
    <lineage>
        <taxon>Bacteria</taxon>
        <taxon>Pseudomonadati</taxon>
        <taxon>Pseudomonadota</taxon>
        <taxon>Gammaproteobacteria</taxon>
        <taxon>Enterobacterales</taxon>
        <taxon>Yersiniaceae</taxon>
        <taxon>Serratia</taxon>
    </lineage>
</organism>
<accession>A0A542BL80</accession>
<sequence length="116" mass="12831">MKLIANSPRLNALANQYAVAVHRHVMQQNKGGQFDFGMNGQASYVAIMGGVPGIRDLVDSYLLVALRLSCPQLDLLVIQMISKCLDDDNLTPRGLAVWQSIKKEMYADRTRPWGAA</sequence>
<reference evidence="1" key="2">
    <citation type="submission" date="2019-08" db="EMBL/GenBank/DDBJ databases">
        <title>Investigation of anaerobic lignin degradation for improved lignocellulosic biofuels.</title>
        <authorList>
            <person name="Deangelis K.PhD."/>
        </authorList>
    </citation>
    <scope>NUCLEOTIDE SEQUENCE [LARGE SCALE GENOMIC DNA]</scope>
    <source>
        <strain evidence="1">128R</strain>
    </source>
</reference>
<evidence type="ECO:0000313" key="1">
    <source>
        <dbReference type="EMBL" id="TVZ68181.1"/>
    </source>
</evidence>
<comment type="caution">
    <text evidence="1">The sequence shown here is derived from an EMBL/GenBank/DDBJ whole genome shotgun (WGS) entry which is preliminary data.</text>
</comment>
<reference evidence="1" key="1">
    <citation type="submission" date="2019-06" db="EMBL/GenBank/DDBJ databases">
        <authorList>
            <person name="Deangelis K."/>
            <person name="Huntemann M."/>
            <person name="Clum A."/>
            <person name="Pillay M."/>
            <person name="Palaniappan K."/>
            <person name="Varghese N."/>
            <person name="Mikhailova N."/>
            <person name="Stamatis D."/>
            <person name="Reddy T."/>
            <person name="Daum C."/>
            <person name="Shapiro N."/>
            <person name="Ivanova N."/>
            <person name="Kyrpides N."/>
            <person name="Woyke T."/>
        </authorList>
    </citation>
    <scope>NUCLEOTIDE SEQUENCE [LARGE SCALE GENOMIC DNA]</scope>
    <source>
        <strain evidence="1">128R</strain>
    </source>
</reference>